<proteinExistence type="predicted"/>
<dbReference type="NCBIfam" id="TIGR03272">
    <property type="entry name" value="methan_mark_6"/>
    <property type="match status" value="1"/>
</dbReference>
<protein>
    <recommendedName>
        <fullName evidence="2">Methanogenesis marker 6 protein</fullName>
    </recommendedName>
</protein>
<evidence type="ECO:0000313" key="1">
    <source>
        <dbReference type="EMBL" id="QNO51056.1"/>
    </source>
</evidence>
<dbReference type="PIRSF" id="PIRSF005642">
    <property type="entry name" value="UCP005642"/>
    <property type="match status" value="1"/>
</dbReference>
<name>A0A7G9YSS2_9EURY</name>
<dbReference type="AlphaFoldDB" id="A0A7G9YSS2"/>
<gene>
    <name evidence="1" type="ORF">HCFNICHJ_00011</name>
</gene>
<dbReference type="EMBL" id="MT631459">
    <property type="protein sequence ID" value="QNO51056.1"/>
    <property type="molecule type" value="Genomic_DNA"/>
</dbReference>
<organism evidence="1">
    <name type="scientific">Candidatus Methanophagaceae archaeon ANME-1 ERB6</name>
    <dbReference type="NCBI Taxonomy" id="2759912"/>
    <lineage>
        <taxon>Archaea</taxon>
        <taxon>Methanobacteriati</taxon>
        <taxon>Methanobacteriota</taxon>
        <taxon>Stenosarchaea group</taxon>
        <taxon>Methanomicrobia</taxon>
        <taxon>Candidatus Methanophagales</taxon>
        <taxon>Candidatus Methanophagaceae</taxon>
    </lineage>
</organism>
<accession>A0A7G9YSS2</accession>
<dbReference type="Pfam" id="PF09875">
    <property type="entry name" value="DUF2102"/>
    <property type="match status" value="1"/>
</dbReference>
<evidence type="ECO:0008006" key="2">
    <source>
        <dbReference type="Google" id="ProtNLM"/>
    </source>
</evidence>
<reference evidence="1" key="1">
    <citation type="submission" date="2020-06" db="EMBL/GenBank/DDBJ databases">
        <title>Unique genomic features of the anaerobic methanotrophic archaea.</title>
        <authorList>
            <person name="Chadwick G.L."/>
            <person name="Skennerton C.T."/>
            <person name="Laso-Perez R."/>
            <person name="Leu A.O."/>
            <person name="Speth D.R."/>
            <person name="Yu H."/>
            <person name="Morgan-Lang C."/>
            <person name="Hatzenpichler R."/>
            <person name="Goudeau D."/>
            <person name="Malmstrom R."/>
            <person name="Brazelton W.J."/>
            <person name="Woyke T."/>
            <person name="Hallam S.J."/>
            <person name="Tyson G.W."/>
            <person name="Wegener G."/>
            <person name="Boetius A."/>
            <person name="Orphan V."/>
        </authorList>
    </citation>
    <scope>NUCLEOTIDE SEQUENCE</scope>
</reference>
<sequence length="132" mass="14543">MSIETRVILISPDSVITPEGVKSKILGMVGEDASMASSGIRVKETCFGALVEGEAEKIREIVEKVRELDKNGIFSKPRGFPIGDPRICRATRRGGPRPGFHQLELEQELLPMVRAALDKIENEKEKEKEIGG</sequence>
<dbReference type="InterPro" id="IPR012025">
    <property type="entry name" value="Methan_mark_6"/>
</dbReference>